<proteinExistence type="predicted"/>
<organism evidence="1 2">
    <name type="scientific">Endozoicomonas lisbonensis</name>
    <dbReference type="NCBI Taxonomy" id="3120522"/>
    <lineage>
        <taxon>Bacteria</taxon>
        <taxon>Pseudomonadati</taxon>
        <taxon>Pseudomonadota</taxon>
        <taxon>Gammaproteobacteria</taxon>
        <taxon>Oceanospirillales</taxon>
        <taxon>Endozoicomonadaceae</taxon>
        <taxon>Endozoicomonas</taxon>
    </lineage>
</organism>
<sequence length="267" mass="29465">MKNSFIAHSVNTTVQGLLSEYNTLGTSFNIYSQKNFFMNHVHEKIQQHAAYPRLKKASVFLYTSRGYCRLSNHNDYEAGRRLYDHCMTPGLAEEGIAANAHECTALVIYSALSSTNLVQVNRAIVLDPGRTPSRRILHEFAIIGEVTGNKTRVAMPMDGIAGFLTKKLLPRSELPWAVDAAFNVVCPLKDYINNLGQAISTVNQAGTSGQAEGNNRLPPLQIGPEITPMAFYALISGGHLLAIEVTQKSTRLNISENEGKLNYSDFF</sequence>
<dbReference type="EMBL" id="JBEWTB010000002">
    <property type="protein sequence ID" value="MET4755077.1"/>
    <property type="molecule type" value="Genomic_DNA"/>
</dbReference>
<protein>
    <submittedName>
        <fullName evidence="1">Uncharacterized protein</fullName>
    </submittedName>
</protein>
<accession>A0ABV2SBD4</accession>
<evidence type="ECO:0000313" key="2">
    <source>
        <dbReference type="Proteomes" id="UP001549366"/>
    </source>
</evidence>
<comment type="caution">
    <text evidence="1">The sequence shown here is derived from an EMBL/GenBank/DDBJ whole genome shotgun (WGS) entry which is preliminary data.</text>
</comment>
<keyword evidence="2" id="KW-1185">Reference proteome</keyword>
<gene>
    <name evidence="1" type="ORF">V5J35_000269</name>
</gene>
<dbReference type="Proteomes" id="UP001549366">
    <property type="component" value="Unassembled WGS sequence"/>
</dbReference>
<evidence type="ECO:0000313" key="1">
    <source>
        <dbReference type="EMBL" id="MET4755077.1"/>
    </source>
</evidence>
<reference evidence="1 2" key="1">
    <citation type="submission" date="2024-06" db="EMBL/GenBank/DDBJ databases">
        <title>Genomic Encyclopedia of Type Strains, Phase V (KMG-V): Genome sequencing to study the core and pangenomes of soil and plant-associated prokaryotes.</title>
        <authorList>
            <person name="Whitman W."/>
        </authorList>
    </citation>
    <scope>NUCLEOTIDE SEQUENCE [LARGE SCALE GENOMIC DNA]</scope>
    <source>
        <strain evidence="1 2">NE40</strain>
    </source>
</reference>
<name>A0ABV2SBD4_9GAMM</name>